<keyword evidence="5 8" id="KW-0812">Transmembrane</keyword>
<dbReference type="EMBL" id="BEHY01000029">
    <property type="protein sequence ID" value="GBD09154.1"/>
    <property type="molecule type" value="Genomic_DNA"/>
</dbReference>
<dbReference type="GO" id="GO:0005886">
    <property type="term" value="C:plasma membrane"/>
    <property type="evidence" value="ECO:0007669"/>
    <property type="project" value="UniProtKB-SubCell"/>
</dbReference>
<keyword evidence="4" id="KW-0808">Transferase</keyword>
<evidence type="ECO:0000259" key="9">
    <source>
        <dbReference type="Pfam" id="PF13231"/>
    </source>
</evidence>
<feature type="transmembrane region" description="Helical" evidence="8">
    <location>
        <begin position="206"/>
        <end position="227"/>
    </location>
</feature>
<feature type="transmembrane region" description="Helical" evidence="8">
    <location>
        <begin position="7"/>
        <end position="25"/>
    </location>
</feature>
<feature type="transmembrane region" description="Helical" evidence="8">
    <location>
        <begin position="329"/>
        <end position="348"/>
    </location>
</feature>
<evidence type="ECO:0000256" key="5">
    <source>
        <dbReference type="ARBA" id="ARBA00022692"/>
    </source>
</evidence>
<evidence type="ECO:0000256" key="2">
    <source>
        <dbReference type="ARBA" id="ARBA00022475"/>
    </source>
</evidence>
<dbReference type="Pfam" id="PF13231">
    <property type="entry name" value="PMT_2"/>
    <property type="match status" value="1"/>
</dbReference>
<reference evidence="11" key="1">
    <citation type="submission" date="2017-09" db="EMBL/GenBank/DDBJ databases">
        <title>Metaegenomics of thermophilic ammonia-oxidizing enrichment culture.</title>
        <authorList>
            <person name="Kato S."/>
            <person name="Suzuki K."/>
        </authorList>
    </citation>
    <scope>NUCLEOTIDE SEQUENCE [LARGE SCALE GENOMIC DNA]</scope>
</reference>
<protein>
    <recommendedName>
        <fullName evidence="9">Glycosyltransferase RgtA/B/C/D-like domain-containing protein</fullName>
    </recommendedName>
</protein>
<keyword evidence="3" id="KW-0328">Glycosyltransferase</keyword>
<name>A0A2H5Y6T0_9CHLR</name>
<proteinExistence type="predicted"/>
<organism evidence="10 11">
    <name type="scientific">Candidatus Thermoflexus japonica</name>
    <dbReference type="NCBI Taxonomy" id="2035417"/>
    <lineage>
        <taxon>Bacteria</taxon>
        <taxon>Bacillati</taxon>
        <taxon>Chloroflexota</taxon>
        <taxon>Thermoflexia</taxon>
        <taxon>Thermoflexales</taxon>
        <taxon>Thermoflexaceae</taxon>
        <taxon>Thermoflexus</taxon>
    </lineage>
</organism>
<feature type="transmembrane region" description="Helical" evidence="8">
    <location>
        <begin position="174"/>
        <end position="194"/>
    </location>
</feature>
<sequence length="651" mass="72809">MPHRAWTRWMAVTGLLGLAALLRWMDLPHIPYGLWYDEAYYGLDALRVLEGHLALFFPENNGREPLFIYLVAGAIAILGPTPYALRLTASMIGLLTVAATFRMAWTLSRRWEIGMLSGILMTFLLWPLNLSRVGFRAGLFPLAAALTLWSFARAARSGRGRDWGIAGLIWGSGFYTYLAARMTILPIATGLILGRWRDPRRFPLRGIALFLTSAALTASPLAIYFFLHPSDFILRGEQTSAFNGQRSPFSVALEQAARVGGMFFIRGDDYPRHNTGSRPVFDPLLALAFLIGGIQAARRAPLTAIWGFLMLLPTFLSTEAPHYLRASGVLPVAALWAATGLWALVGIADRWIRSPWGRAAILGGCLGLSFPWHTVAYFDPTWWAQARVRGAFSLDSWEAAHEIRSFLNTYPHGTVILSERLWAGRAEMRFLLWDQPAVHIRRLEEDPPEPPPPPALVVGWQYEPVPLLRRWLSREALISLRAPEPWPGENSPRYRAMWAEPADRMRSNLQAVFEDGITLKGGIAQRSGRQLTVILDWEAIGKPSRDYSVFVHIYPEAEARQWPPASPPVAQRDGGVMDGAYNTGRWQPGDRIRETRVVILPESLSSAPLRIWVGLYRWEEGTRLRVQGGGEAVSIPVEELTASPPPRFGAR</sequence>
<evidence type="ECO:0000313" key="11">
    <source>
        <dbReference type="Proteomes" id="UP000236642"/>
    </source>
</evidence>
<dbReference type="PANTHER" id="PTHR33908:SF3">
    <property type="entry name" value="UNDECAPRENYL PHOSPHATE-ALPHA-4-AMINO-4-DEOXY-L-ARABINOSE ARABINOSYL TRANSFERASE"/>
    <property type="match status" value="1"/>
</dbReference>
<accession>A0A2H5Y6T0</accession>
<evidence type="ECO:0000256" key="3">
    <source>
        <dbReference type="ARBA" id="ARBA00022676"/>
    </source>
</evidence>
<dbReference type="GO" id="GO:0009103">
    <property type="term" value="P:lipopolysaccharide biosynthetic process"/>
    <property type="evidence" value="ECO:0007669"/>
    <property type="project" value="UniProtKB-ARBA"/>
</dbReference>
<evidence type="ECO:0000256" key="7">
    <source>
        <dbReference type="ARBA" id="ARBA00023136"/>
    </source>
</evidence>
<keyword evidence="7 8" id="KW-0472">Membrane</keyword>
<feature type="transmembrane region" description="Helical" evidence="8">
    <location>
        <begin position="66"/>
        <end position="84"/>
    </location>
</feature>
<comment type="subcellular location">
    <subcellularLocation>
        <location evidence="1">Cell membrane</location>
        <topology evidence="1">Multi-pass membrane protein</topology>
    </subcellularLocation>
</comment>
<keyword evidence="2" id="KW-1003">Cell membrane</keyword>
<evidence type="ECO:0000256" key="1">
    <source>
        <dbReference type="ARBA" id="ARBA00004651"/>
    </source>
</evidence>
<keyword evidence="6 8" id="KW-1133">Transmembrane helix</keyword>
<dbReference type="PANTHER" id="PTHR33908">
    <property type="entry name" value="MANNOSYLTRANSFERASE YKCB-RELATED"/>
    <property type="match status" value="1"/>
</dbReference>
<feature type="domain" description="Glycosyltransferase RgtA/B/C/D-like" evidence="9">
    <location>
        <begin position="65"/>
        <end position="222"/>
    </location>
</feature>
<evidence type="ECO:0000313" key="10">
    <source>
        <dbReference type="EMBL" id="GBD09154.1"/>
    </source>
</evidence>
<dbReference type="GO" id="GO:0016763">
    <property type="term" value="F:pentosyltransferase activity"/>
    <property type="evidence" value="ECO:0007669"/>
    <property type="project" value="TreeGrafter"/>
</dbReference>
<dbReference type="Proteomes" id="UP000236642">
    <property type="component" value="Unassembled WGS sequence"/>
</dbReference>
<dbReference type="AlphaFoldDB" id="A0A2H5Y6T0"/>
<evidence type="ECO:0000256" key="6">
    <source>
        <dbReference type="ARBA" id="ARBA00022989"/>
    </source>
</evidence>
<gene>
    <name evidence="10" type="ORF">HRbin22_01401</name>
</gene>
<dbReference type="InterPro" id="IPR038731">
    <property type="entry name" value="RgtA/B/C-like"/>
</dbReference>
<dbReference type="GO" id="GO:0010041">
    <property type="term" value="P:response to iron(III) ion"/>
    <property type="evidence" value="ECO:0007669"/>
    <property type="project" value="TreeGrafter"/>
</dbReference>
<comment type="caution">
    <text evidence="10">The sequence shown here is derived from an EMBL/GenBank/DDBJ whole genome shotgun (WGS) entry which is preliminary data.</text>
</comment>
<feature type="transmembrane region" description="Helical" evidence="8">
    <location>
        <begin position="137"/>
        <end position="154"/>
    </location>
</feature>
<evidence type="ECO:0000256" key="4">
    <source>
        <dbReference type="ARBA" id="ARBA00022679"/>
    </source>
</evidence>
<dbReference type="InterPro" id="IPR050297">
    <property type="entry name" value="LipidA_mod_glycosyltrf_83"/>
</dbReference>
<feature type="transmembrane region" description="Helical" evidence="8">
    <location>
        <begin position="304"/>
        <end position="323"/>
    </location>
</feature>
<feature type="transmembrane region" description="Helical" evidence="8">
    <location>
        <begin position="113"/>
        <end position="130"/>
    </location>
</feature>
<evidence type="ECO:0000256" key="8">
    <source>
        <dbReference type="SAM" id="Phobius"/>
    </source>
</evidence>